<name>A0ABT3DH42_9BACI</name>
<accession>A0ABT3DH42</accession>
<sequence length="263" mass="30185">MPTVELENGQSIAYDEIGEGVPIVFIHPPGMGRHVFYFQGNLSQSMRLIIPDLSGHGDSSRIEPVDNLVKYYAEEMILLLDRLGIDCAVVCGYSAGGMIAQYMSIHYKERLKGLILFGGYPAVVDPLFQLEHKTGMFLVRHHRDFLCKLLAISHTKNKYVRKLLVEHMRKAQKEAWYNYYLDVLNCNLMKELKNISVPVLIMDGSKSELTNTYHTYYKKRIKHLRVVIINKTNHQVPTKRWKIANKEIELFCGKITNNAGKAE</sequence>
<evidence type="ECO:0000313" key="2">
    <source>
        <dbReference type="EMBL" id="MCV9886002.1"/>
    </source>
</evidence>
<keyword evidence="3" id="KW-1185">Reference proteome</keyword>
<evidence type="ECO:0000313" key="3">
    <source>
        <dbReference type="Proteomes" id="UP001526147"/>
    </source>
</evidence>
<dbReference type="InterPro" id="IPR050471">
    <property type="entry name" value="AB_hydrolase"/>
</dbReference>
<dbReference type="RefSeq" id="WP_264142681.1">
    <property type="nucleotide sequence ID" value="NZ_JAOYEY010000035.1"/>
</dbReference>
<dbReference type="InterPro" id="IPR000073">
    <property type="entry name" value="AB_hydrolase_1"/>
</dbReference>
<dbReference type="Pfam" id="PF00561">
    <property type="entry name" value="Abhydrolase_1"/>
    <property type="match status" value="1"/>
</dbReference>
<feature type="domain" description="AB hydrolase-1" evidence="1">
    <location>
        <begin position="22"/>
        <end position="234"/>
    </location>
</feature>
<reference evidence="2 3" key="1">
    <citation type="submission" date="2022-10" db="EMBL/GenBank/DDBJ databases">
        <title>Draft genome assembly of moderately radiation resistant bacterium Metabacillus halosaccharovorans.</title>
        <authorList>
            <person name="Pal S."/>
            <person name="Gopinathan A."/>
        </authorList>
    </citation>
    <scope>NUCLEOTIDE SEQUENCE [LARGE SCALE GENOMIC DNA]</scope>
    <source>
        <strain evidence="2 3">VITHBRA001</strain>
    </source>
</reference>
<dbReference type="PANTHER" id="PTHR43433">
    <property type="entry name" value="HYDROLASE, ALPHA/BETA FOLD FAMILY PROTEIN"/>
    <property type="match status" value="1"/>
</dbReference>
<gene>
    <name evidence="2" type="ORF">OIH86_10060</name>
</gene>
<dbReference type="Gene3D" id="3.40.50.1820">
    <property type="entry name" value="alpha/beta hydrolase"/>
    <property type="match status" value="1"/>
</dbReference>
<dbReference type="GO" id="GO:0016787">
    <property type="term" value="F:hydrolase activity"/>
    <property type="evidence" value="ECO:0007669"/>
    <property type="project" value="UniProtKB-KW"/>
</dbReference>
<comment type="caution">
    <text evidence="2">The sequence shown here is derived from an EMBL/GenBank/DDBJ whole genome shotgun (WGS) entry which is preliminary data.</text>
</comment>
<dbReference type="SUPFAM" id="SSF53474">
    <property type="entry name" value="alpha/beta-Hydrolases"/>
    <property type="match status" value="1"/>
</dbReference>
<evidence type="ECO:0000259" key="1">
    <source>
        <dbReference type="Pfam" id="PF00561"/>
    </source>
</evidence>
<dbReference type="PANTHER" id="PTHR43433:SF1">
    <property type="entry name" value="BLL5160 PROTEIN"/>
    <property type="match status" value="1"/>
</dbReference>
<dbReference type="EMBL" id="JAOYEY010000035">
    <property type="protein sequence ID" value="MCV9886002.1"/>
    <property type="molecule type" value="Genomic_DNA"/>
</dbReference>
<dbReference type="PRINTS" id="PR00111">
    <property type="entry name" value="ABHYDROLASE"/>
</dbReference>
<protein>
    <submittedName>
        <fullName evidence="2">Alpha/beta hydrolase</fullName>
    </submittedName>
</protein>
<keyword evidence="2" id="KW-0378">Hydrolase</keyword>
<proteinExistence type="predicted"/>
<dbReference type="Proteomes" id="UP001526147">
    <property type="component" value="Unassembled WGS sequence"/>
</dbReference>
<dbReference type="InterPro" id="IPR029058">
    <property type="entry name" value="AB_hydrolase_fold"/>
</dbReference>
<organism evidence="2 3">
    <name type="scientific">Metabacillus halosaccharovorans</name>
    <dbReference type="NCBI Taxonomy" id="930124"/>
    <lineage>
        <taxon>Bacteria</taxon>
        <taxon>Bacillati</taxon>
        <taxon>Bacillota</taxon>
        <taxon>Bacilli</taxon>
        <taxon>Bacillales</taxon>
        <taxon>Bacillaceae</taxon>
        <taxon>Metabacillus</taxon>
    </lineage>
</organism>